<keyword evidence="3" id="KW-0238">DNA-binding</keyword>
<evidence type="ECO:0000313" key="6">
    <source>
        <dbReference type="EMBL" id="MCD2165519.1"/>
    </source>
</evidence>
<proteinExistence type="inferred from homology"/>
<evidence type="ECO:0000259" key="5">
    <source>
        <dbReference type="PROSITE" id="PS50931"/>
    </source>
</evidence>
<keyword evidence="7" id="KW-1185">Reference proteome</keyword>
<dbReference type="SUPFAM" id="SSF46785">
    <property type="entry name" value="Winged helix' DNA-binding domain"/>
    <property type="match status" value="1"/>
</dbReference>
<dbReference type="EMBL" id="JAJNCT010000009">
    <property type="protein sequence ID" value="MCD2165519.1"/>
    <property type="molecule type" value="Genomic_DNA"/>
</dbReference>
<keyword evidence="4" id="KW-0804">Transcription</keyword>
<dbReference type="AlphaFoldDB" id="A0AAW4XVG9"/>
<evidence type="ECO:0000256" key="2">
    <source>
        <dbReference type="ARBA" id="ARBA00023015"/>
    </source>
</evidence>
<dbReference type="InterPro" id="IPR050950">
    <property type="entry name" value="HTH-type_LysR_regulators"/>
</dbReference>
<dbReference type="Pfam" id="PF00126">
    <property type="entry name" value="HTH_1"/>
    <property type="match status" value="1"/>
</dbReference>
<evidence type="ECO:0000256" key="1">
    <source>
        <dbReference type="ARBA" id="ARBA00009437"/>
    </source>
</evidence>
<dbReference type="InterPro" id="IPR036388">
    <property type="entry name" value="WH-like_DNA-bd_sf"/>
</dbReference>
<feature type="domain" description="HTH lysR-type" evidence="5">
    <location>
        <begin position="14"/>
        <end position="71"/>
    </location>
</feature>
<name>A0AAW4XVG9_9BURK</name>
<dbReference type="InterPro" id="IPR005119">
    <property type="entry name" value="LysR_subst-bd"/>
</dbReference>
<accession>A0AAW4XVG9</accession>
<comment type="caution">
    <text evidence="6">The sequence shown here is derived from an EMBL/GenBank/DDBJ whole genome shotgun (WGS) entry which is preliminary data.</text>
</comment>
<reference evidence="6 7" key="1">
    <citation type="submission" date="2021-11" db="EMBL/GenBank/DDBJ databases">
        <title>Genome sequence.</title>
        <authorList>
            <person name="Sun Q."/>
        </authorList>
    </citation>
    <scope>NUCLEOTIDE SEQUENCE [LARGE SCALE GENOMIC DNA]</scope>
    <source>
        <strain evidence="6 7">KCTC 12005</strain>
    </source>
</reference>
<dbReference type="SUPFAM" id="SSF53850">
    <property type="entry name" value="Periplasmic binding protein-like II"/>
    <property type="match status" value="1"/>
</dbReference>
<dbReference type="Proteomes" id="UP001199260">
    <property type="component" value="Unassembled WGS sequence"/>
</dbReference>
<evidence type="ECO:0000256" key="3">
    <source>
        <dbReference type="ARBA" id="ARBA00023125"/>
    </source>
</evidence>
<dbReference type="Pfam" id="PF03466">
    <property type="entry name" value="LysR_substrate"/>
    <property type="match status" value="1"/>
</dbReference>
<dbReference type="InterPro" id="IPR000847">
    <property type="entry name" value="LysR_HTH_N"/>
</dbReference>
<evidence type="ECO:0000313" key="7">
    <source>
        <dbReference type="Proteomes" id="UP001199260"/>
    </source>
</evidence>
<dbReference type="Gene3D" id="1.10.10.10">
    <property type="entry name" value="Winged helix-like DNA-binding domain superfamily/Winged helix DNA-binding domain"/>
    <property type="match status" value="1"/>
</dbReference>
<keyword evidence="2" id="KW-0805">Transcription regulation</keyword>
<dbReference type="Gene3D" id="3.40.190.290">
    <property type="match status" value="1"/>
</dbReference>
<dbReference type="CDD" id="cd05466">
    <property type="entry name" value="PBP2_LTTR_substrate"/>
    <property type="match status" value="1"/>
</dbReference>
<gene>
    <name evidence="6" type="ORF">LPW39_10260</name>
</gene>
<sequence length="307" mass="34853">MTHVFQPQRSAPIPTLRQLSCFKQAAEHATFTQAAQALEMSQPAFSSAIRELEITLGATLFDRSMRRVRLTPAGESVRAQVSWMIATFDQGMEDMHQRLQHRSHVIRLHCIPSASQWIAPHMARFQQRYPQVQFQLDDMHSDTLAESITQGDADIAIGLHFDTPMHIDSRLITTDEIMVVVSQRHPLAQLPKLHWRDLKDQSLVILRRGNTYDMIAAVLKDQGVNMNTPQNLSSIESLYAVVHSDLKVGVISSLSKQALSDPQLCYLPVSRPQLARKICLMKHGRRADTPLLVQTFWDMLCDELEAR</sequence>
<dbReference type="GO" id="GO:0003677">
    <property type="term" value="F:DNA binding"/>
    <property type="evidence" value="ECO:0007669"/>
    <property type="project" value="UniProtKB-KW"/>
</dbReference>
<dbReference type="GO" id="GO:0003700">
    <property type="term" value="F:DNA-binding transcription factor activity"/>
    <property type="evidence" value="ECO:0007669"/>
    <property type="project" value="InterPro"/>
</dbReference>
<dbReference type="RefSeq" id="WP_230774227.1">
    <property type="nucleotide sequence ID" value="NZ_JAJNCT010000009.1"/>
</dbReference>
<dbReference type="GO" id="GO:0005829">
    <property type="term" value="C:cytosol"/>
    <property type="evidence" value="ECO:0007669"/>
    <property type="project" value="TreeGrafter"/>
</dbReference>
<dbReference type="PANTHER" id="PTHR30419:SF8">
    <property type="entry name" value="NITROGEN ASSIMILATION TRANSCRIPTIONAL ACTIVATOR-RELATED"/>
    <property type="match status" value="1"/>
</dbReference>
<dbReference type="FunFam" id="1.10.10.10:FF:000001">
    <property type="entry name" value="LysR family transcriptional regulator"/>
    <property type="match status" value="1"/>
</dbReference>
<comment type="similarity">
    <text evidence="1">Belongs to the LysR transcriptional regulatory family.</text>
</comment>
<dbReference type="InterPro" id="IPR036390">
    <property type="entry name" value="WH_DNA-bd_sf"/>
</dbReference>
<dbReference type="PRINTS" id="PR00039">
    <property type="entry name" value="HTHLYSR"/>
</dbReference>
<dbReference type="PANTHER" id="PTHR30419">
    <property type="entry name" value="HTH-TYPE TRANSCRIPTIONAL REGULATOR YBHD"/>
    <property type="match status" value="1"/>
</dbReference>
<protein>
    <submittedName>
        <fullName evidence="6">LysR family transcriptional regulator</fullName>
    </submittedName>
</protein>
<dbReference type="PROSITE" id="PS50931">
    <property type="entry name" value="HTH_LYSR"/>
    <property type="match status" value="1"/>
</dbReference>
<evidence type="ECO:0000256" key="4">
    <source>
        <dbReference type="ARBA" id="ARBA00023163"/>
    </source>
</evidence>
<organism evidence="6 7">
    <name type="scientific">Comamonas koreensis</name>
    <dbReference type="NCBI Taxonomy" id="160825"/>
    <lineage>
        <taxon>Bacteria</taxon>
        <taxon>Pseudomonadati</taxon>
        <taxon>Pseudomonadota</taxon>
        <taxon>Betaproteobacteria</taxon>
        <taxon>Burkholderiales</taxon>
        <taxon>Comamonadaceae</taxon>
        <taxon>Comamonas</taxon>
    </lineage>
</organism>